<reference evidence="2 3" key="1">
    <citation type="journal article" date="2014" name="Mol. Ecol.">
        <title>Evolution of Synechococcus.</title>
        <authorList>
            <person name="Dvorak P."/>
            <person name="Casamatta D."/>
            <person name="Hasler P."/>
            <person name="Poulickova A."/>
            <person name="Ondrej V."/>
            <person name="Sanges R."/>
        </authorList>
    </citation>
    <scope>NUCLEOTIDE SEQUENCE [LARGE SCALE GENOMIC DNA]</scope>
    <source>
        <strain evidence="2 3">CAUP A 1101</strain>
    </source>
</reference>
<sequence>MSTYRGLFVGLVTLDLIYLVKQLPDANQKILASDISVSAGGPATNAAVTYRYLGNHATVLGVVGCHPMTQLIRQDLHQQQVAIADLESARLASPPISSILVTQGTG</sequence>
<feature type="non-terminal residue" evidence="2">
    <location>
        <position position="106"/>
    </location>
</feature>
<dbReference type="InterPro" id="IPR011611">
    <property type="entry name" value="PfkB_dom"/>
</dbReference>
<dbReference type="Proteomes" id="UP000030170">
    <property type="component" value="Unassembled WGS sequence"/>
</dbReference>
<proteinExistence type="predicted"/>
<name>A0A098TT55_9CYAN</name>
<gene>
    <name evidence="2" type="ORF">DO97_06470</name>
</gene>
<dbReference type="Pfam" id="PF00294">
    <property type="entry name" value="PfkB"/>
    <property type="match status" value="1"/>
</dbReference>
<protein>
    <recommendedName>
        <fullName evidence="1">Carbohydrate kinase PfkB domain-containing protein</fullName>
    </recommendedName>
</protein>
<dbReference type="STRING" id="1497020.DO97_06470"/>
<evidence type="ECO:0000259" key="1">
    <source>
        <dbReference type="Pfam" id="PF00294"/>
    </source>
</evidence>
<dbReference type="AlphaFoldDB" id="A0A098TT55"/>
<dbReference type="Gene3D" id="3.40.1190.20">
    <property type="match status" value="1"/>
</dbReference>
<evidence type="ECO:0000313" key="3">
    <source>
        <dbReference type="Proteomes" id="UP000030170"/>
    </source>
</evidence>
<evidence type="ECO:0000313" key="2">
    <source>
        <dbReference type="EMBL" id="KGF73968.1"/>
    </source>
</evidence>
<keyword evidence="3" id="KW-1185">Reference proteome</keyword>
<dbReference type="SUPFAM" id="SSF53613">
    <property type="entry name" value="Ribokinase-like"/>
    <property type="match status" value="1"/>
</dbReference>
<feature type="domain" description="Carbohydrate kinase PfkB" evidence="1">
    <location>
        <begin position="8"/>
        <end position="87"/>
    </location>
</feature>
<dbReference type="EMBL" id="JJML01000002">
    <property type="protein sequence ID" value="KGF73968.1"/>
    <property type="molecule type" value="Genomic_DNA"/>
</dbReference>
<dbReference type="RefSeq" id="WP_036530619.1">
    <property type="nucleotide sequence ID" value="NZ_JJML01000002.1"/>
</dbReference>
<organism evidence="2 3">
    <name type="scientific">Neosynechococcus sphagnicola sy1</name>
    <dbReference type="NCBI Taxonomy" id="1497020"/>
    <lineage>
        <taxon>Bacteria</taxon>
        <taxon>Bacillati</taxon>
        <taxon>Cyanobacteriota</taxon>
        <taxon>Cyanophyceae</taxon>
        <taxon>Neosynechococcales</taxon>
        <taxon>Neosynechococcaceae</taxon>
        <taxon>Neosynechococcus</taxon>
    </lineage>
</organism>
<dbReference type="InterPro" id="IPR029056">
    <property type="entry name" value="Ribokinase-like"/>
</dbReference>
<accession>A0A098TT55</accession>
<comment type="caution">
    <text evidence="2">The sequence shown here is derived from an EMBL/GenBank/DDBJ whole genome shotgun (WGS) entry which is preliminary data.</text>
</comment>